<keyword evidence="2" id="KW-1185">Reference proteome</keyword>
<evidence type="ECO:0000313" key="1">
    <source>
        <dbReference type="EMBL" id="GAD91595.1"/>
    </source>
</evidence>
<dbReference type="EMBL" id="BAUL01000002">
    <property type="protein sequence ID" value="GAD91595.1"/>
    <property type="molecule type" value="Genomic_DNA"/>
</dbReference>
<reference evidence="2" key="1">
    <citation type="journal article" date="2014" name="Genome Announc.">
        <title>Draft genome sequence of the formaldehyde-resistant fungus Byssochlamys spectabilis No. 5 (anamorph Paecilomyces variotii No. 5) (NBRC109023).</title>
        <authorList>
            <person name="Oka T."/>
            <person name="Ekino K."/>
            <person name="Fukuda K."/>
            <person name="Nomura Y."/>
        </authorList>
    </citation>
    <scope>NUCLEOTIDE SEQUENCE [LARGE SCALE GENOMIC DNA]</scope>
    <source>
        <strain evidence="2">No. 5 / NBRC 109023</strain>
    </source>
</reference>
<protein>
    <submittedName>
        <fullName evidence="1">Uncharacterized protein</fullName>
    </submittedName>
</protein>
<organism evidence="1 2">
    <name type="scientific">Byssochlamys spectabilis (strain No. 5 / NBRC 109023)</name>
    <name type="common">Paecilomyces variotii</name>
    <dbReference type="NCBI Taxonomy" id="1356009"/>
    <lineage>
        <taxon>Eukaryota</taxon>
        <taxon>Fungi</taxon>
        <taxon>Dikarya</taxon>
        <taxon>Ascomycota</taxon>
        <taxon>Pezizomycotina</taxon>
        <taxon>Eurotiomycetes</taxon>
        <taxon>Eurotiomycetidae</taxon>
        <taxon>Eurotiales</taxon>
        <taxon>Thermoascaceae</taxon>
        <taxon>Paecilomyces</taxon>
    </lineage>
</organism>
<gene>
    <name evidence="1" type="ORF">PVAR5_0168</name>
</gene>
<comment type="caution">
    <text evidence="1">The sequence shown here is derived from an EMBL/GenBank/DDBJ whole genome shotgun (WGS) entry which is preliminary data.</text>
</comment>
<dbReference type="AlphaFoldDB" id="V5HQN2"/>
<dbReference type="InParanoid" id="V5HQN2"/>
<accession>V5HQN2</accession>
<dbReference type="OrthoDB" id="1601230at2759"/>
<dbReference type="Proteomes" id="UP000018001">
    <property type="component" value="Unassembled WGS sequence"/>
</dbReference>
<evidence type="ECO:0000313" key="2">
    <source>
        <dbReference type="Proteomes" id="UP000018001"/>
    </source>
</evidence>
<sequence>MSSLPTAQMDLRIHPLVNLWREFLNLLDGVSYYFRTINESDFILNMKLTLNGAVMGDQNIIGTILLDGVLKMQPGGEISAEGKLGWVDALWGVLDSGTRSQVMKVNIKDDK</sequence>
<proteinExistence type="predicted"/>
<dbReference type="HOGENOM" id="CLU_2158021_0_0_1"/>
<name>V5HQN2_BYSSN</name>